<dbReference type="EMBL" id="JAHYBZ010000004">
    <property type="protein sequence ID" value="MBW6398721.1"/>
    <property type="molecule type" value="Genomic_DNA"/>
</dbReference>
<gene>
    <name evidence="1" type="ORF">KPL78_12730</name>
</gene>
<organism evidence="1 2">
    <name type="scientific">Roseomonas alba</name>
    <dbReference type="NCBI Taxonomy" id="2846776"/>
    <lineage>
        <taxon>Bacteria</taxon>
        <taxon>Pseudomonadati</taxon>
        <taxon>Pseudomonadota</taxon>
        <taxon>Alphaproteobacteria</taxon>
        <taxon>Acetobacterales</taxon>
        <taxon>Roseomonadaceae</taxon>
        <taxon>Roseomonas</taxon>
    </lineage>
</organism>
<name>A0ABS7A8X4_9PROT</name>
<accession>A0ABS7A8X4</accession>
<proteinExistence type="predicted"/>
<evidence type="ECO:0000313" key="2">
    <source>
        <dbReference type="Proteomes" id="UP001196565"/>
    </source>
</evidence>
<keyword evidence="2" id="KW-1185">Reference proteome</keyword>
<protein>
    <recommendedName>
        <fullName evidence="3">Tetratricopeptide repeat protein</fullName>
    </recommendedName>
</protein>
<dbReference type="Proteomes" id="UP001196565">
    <property type="component" value="Unassembled WGS sequence"/>
</dbReference>
<comment type="caution">
    <text evidence="1">The sequence shown here is derived from an EMBL/GenBank/DDBJ whole genome shotgun (WGS) entry which is preliminary data.</text>
</comment>
<evidence type="ECO:0000313" key="1">
    <source>
        <dbReference type="EMBL" id="MBW6398721.1"/>
    </source>
</evidence>
<dbReference type="RefSeq" id="WP_219763332.1">
    <property type="nucleotide sequence ID" value="NZ_JAHYBZ010000004.1"/>
</dbReference>
<reference evidence="1 2" key="1">
    <citation type="submission" date="2021-07" db="EMBL/GenBank/DDBJ databases">
        <authorList>
            <person name="So Y."/>
        </authorList>
    </citation>
    <scope>NUCLEOTIDE SEQUENCE [LARGE SCALE GENOMIC DNA]</scope>
    <source>
        <strain evidence="1 2">HJA6</strain>
    </source>
</reference>
<evidence type="ECO:0008006" key="3">
    <source>
        <dbReference type="Google" id="ProtNLM"/>
    </source>
</evidence>
<sequence>MTVTPVRRLEALWFDGDDAGVENAMAETRQAASADPIQATAFARVLLGMGRMSDCLAFLHEASSNFPNSSELAEAQIDASMRLGDVDTAMGAFHSAQRRGLLARTPMLLRVMHAAVMVGRIPEMERLVSDSHASPFLADAKAILSRERIIFDHFEERRLRERGDAPPTHGDLIAALSAKDVPYTAHLKAAAARSDTITEEELVRIVPVVAPIGNVVGLRCFACWRLLRRFPTSHWAKMLQAIHVHLYWGDAYGARALLDDVLLAPDADLKPGIADMALRLATSCAMFGALEECRVAGITGRLWPLLHRKDFTMLAAGFAARRASMKPRRSASRDTGKRPRVAVCISGQLRSFRTTWPITRATLKEFDATVFVVTWNKTGAGFGTTDTIQRKLPVSLRGRLPAALQMQALFASRYPQTFSLFNESDTITAEECSAFFETPHVYVRDEDDFEETYSRIPGLTWQKSLNQAKMFAGIHTAVAMKERYEAENNMRFDVVLRMRPDMALRRLSLRDLNICTEAHTVMSTHIRIVAVGDAFLIMSPEVANIVGGMWPEIERMQRFSTVPGASGDAAESALGETLCWNGIRVLRMRGSMVGPLESVTVPSDEIWRVFRADVAALSDCDRDDLTLASTIHEDAGFGPIGDIDALRRLAAG</sequence>